<dbReference type="CDD" id="cd06225">
    <property type="entry name" value="HAMP"/>
    <property type="match status" value="1"/>
</dbReference>
<keyword evidence="2" id="KW-1003">Cell membrane</keyword>
<dbReference type="Pfam" id="PF00015">
    <property type="entry name" value="MCPsignal"/>
    <property type="match status" value="1"/>
</dbReference>
<evidence type="ECO:0000256" key="3">
    <source>
        <dbReference type="ARBA" id="ARBA00022500"/>
    </source>
</evidence>
<evidence type="ECO:0000259" key="13">
    <source>
        <dbReference type="PROSITE" id="PS50885"/>
    </source>
</evidence>
<feature type="transmembrane region" description="Helical" evidence="11">
    <location>
        <begin position="313"/>
        <end position="333"/>
    </location>
</feature>
<evidence type="ECO:0000256" key="9">
    <source>
        <dbReference type="PROSITE-ProRule" id="PRU00284"/>
    </source>
</evidence>
<dbReference type="GO" id="GO:0005886">
    <property type="term" value="C:plasma membrane"/>
    <property type="evidence" value="ECO:0007669"/>
    <property type="project" value="UniProtKB-SubCell"/>
</dbReference>
<feature type="domain" description="Methyl-accepting transducer" evidence="12">
    <location>
        <begin position="409"/>
        <end position="660"/>
    </location>
</feature>
<dbReference type="PROSITE" id="PS50885">
    <property type="entry name" value="HAMP"/>
    <property type="match status" value="1"/>
</dbReference>
<keyword evidence="4 11" id="KW-0812">Transmembrane</keyword>
<sequence>MQDEYSGKYRSVKLKMCLSLLPPIVIGLIIITALAGYNSYGNISELTEQSTHQTIKANAIDIQSRLSRMKLISENMAASMEFDYLKESQEEMANDLVNTLKDEELANGGGVWFEPFAYRPSDMYVCPFVFRENGNLKVSYDYVKESGDYIPTDWYKLGKAAKHGDAALTEPYYDSAAKIMMVTYSSPMYSEGDAGKYVGNVTLDISLASISEMVKGIHINGKGYAILTSDDGTYIAGVDEAKLNGETKATEESNASMAAAMKQMVSATQDGNTQFENENGDTMIVYYQTIPDINWHLGVVISKSDLYSEAYKLLFTLAGIAVVVLVLLMLAAYRTVSGYATRIGVDKKFAEDLADGDYARPEVIAKANDEIGHLGNAINRMYRQTKKVINTISEHSGSMNESSRTLGASAEMLTERMDTIQNKMTSINEAMMSASSATEEVNASVDSVSQAAHVLLGEATNSLKQAEEIRTRAKEVEKNSTEASLSAEKLAKEFSTKLAESIEQSRTVEQVGSMAATISGIAKQINLLSLNASIEAASAGESGRGFTVVAMEIGKLAKETADTVEEIQQNISAVQSAVATLSSDAGDILTFLNETVAPQYIEFTKVAKQYGTDAETFRAVSQKIAETSGNVNDTMEQVNKAIAQIANSAQSTAALTVQITDAVDEVSDSVRDVSGISQQQSTIAESLREAVSNFRLNK</sequence>
<evidence type="ECO:0000256" key="1">
    <source>
        <dbReference type="ARBA" id="ARBA00004651"/>
    </source>
</evidence>
<dbReference type="Gene3D" id="3.30.450.20">
    <property type="entry name" value="PAS domain"/>
    <property type="match status" value="2"/>
</dbReference>
<comment type="subcellular location">
    <subcellularLocation>
        <location evidence="1">Cell membrane</location>
        <topology evidence="1">Multi-pass membrane protein</topology>
    </subcellularLocation>
</comment>
<dbReference type="InterPro" id="IPR033479">
    <property type="entry name" value="dCache_1"/>
</dbReference>
<evidence type="ECO:0000256" key="7">
    <source>
        <dbReference type="ARBA" id="ARBA00023224"/>
    </source>
</evidence>
<keyword evidence="7 9" id="KW-0807">Transducer</keyword>
<proteinExistence type="inferred from homology"/>
<dbReference type="CDD" id="cd12912">
    <property type="entry name" value="PDC2_MCP_like"/>
    <property type="match status" value="1"/>
</dbReference>
<dbReference type="CDD" id="cd12913">
    <property type="entry name" value="PDC1_MCP_like"/>
    <property type="match status" value="1"/>
</dbReference>
<dbReference type="SUPFAM" id="SSF103190">
    <property type="entry name" value="Sensory domain-like"/>
    <property type="match status" value="1"/>
</dbReference>
<feature type="domain" description="HAMP" evidence="13">
    <location>
        <begin position="350"/>
        <end position="390"/>
    </location>
</feature>
<evidence type="ECO:0000313" key="14">
    <source>
        <dbReference type="EMBL" id="SHI43460.1"/>
    </source>
</evidence>
<dbReference type="PANTHER" id="PTHR32089:SF112">
    <property type="entry name" value="LYSOZYME-LIKE PROTEIN-RELATED"/>
    <property type="match status" value="1"/>
</dbReference>
<name>A0A1M6B454_9FIRM</name>
<dbReference type="Proteomes" id="UP000191240">
    <property type="component" value="Unassembled WGS sequence"/>
</dbReference>
<evidence type="ECO:0000259" key="12">
    <source>
        <dbReference type="PROSITE" id="PS50111"/>
    </source>
</evidence>
<keyword evidence="10" id="KW-0175">Coiled coil</keyword>
<accession>A0A1M6B454</accession>
<dbReference type="InterPro" id="IPR003660">
    <property type="entry name" value="HAMP_dom"/>
</dbReference>
<dbReference type="InterPro" id="IPR029151">
    <property type="entry name" value="Sensor-like_sf"/>
</dbReference>
<comment type="similarity">
    <text evidence="8">Belongs to the methyl-accepting chemotaxis (MCP) protein family.</text>
</comment>
<dbReference type="EMBL" id="FQYW01000005">
    <property type="protein sequence ID" value="SHI43460.1"/>
    <property type="molecule type" value="Genomic_DNA"/>
</dbReference>
<evidence type="ECO:0000313" key="15">
    <source>
        <dbReference type="Proteomes" id="UP000191240"/>
    </source>
</evidence>
<reference evidence="14 15" key="1">
    <citation type="submission" date="2016-11" db="EMBL/GenBank/DDBJ databases">
        <authorList>
            <person name="Jaros S."/>
            <person name="Januszkiewicz K."/>
            <person name="Wedrychowicz H."/>
        </authorList>
    </citation>
    <scope>NUCLEOTIDE SEQUENCE [LARGE SCALE GENOMIC DNA]</scope>
    <source>
        <strain evidence="14 15">DSM 3074</strain>
    </source>
</reference>
<dbReference type="AlphaFoldDB" id="A0A1M6B454"/>
<feature type="transmembrane region" description="Helical" evidence="11">
    <location>
        <begin position="20"/>
        <end position="40"/>
    </location>
</feature>
<dbReference type="SMART" id="SM00283">
    <property type="entry name" value="MA"/>
    <property type="match status" value="1"/>
</dbReference>
<evidence type="ECO:0000256" key="6">
    <source>
        <dbReference type="ARBA" id="ARBA00023136"/>
    </source>
</evidence>
<dbReference type="PROSITE" id="PS50111">
    <property type="entry name" value="CHEMOTAXIS_TRANSDUC_2"/>
    <property type="match status" value="1"/>
</dbReference>
<protein>
    <submittedName>
        <fullName evidence="14">Methyl-accepting chemotaxis protein</fullName>
    </submittedName>
</protein>
<dbReference type="RefSeq" id="WP_080325324.1">
    <property type="nucleotide sequence ID" value="NZ_FQYW01000005.1"/>
</dbReference>
<evidence type="ECO:0000256" key="5">
    <source>
        <dbReference type="ARBA" id="ARBA00022989"/>
    </source>
</evidence>
<gene>
    <name evidence="14" type="ORF">SAMN02745671_00597</name>
</gene>
<dbReference type="PANTHER" id="PTHR32089">
    <property type="entry name" value="METHYL-ACCEPTING CHEMOTAXIS PROTEIN MCPB"/>
    <property type="match status" value="1"/>
</dbReference>
<dbReference type="GO" id="GO:0007165">
    <property type="term" value="P:signal transduction"/>
    <property type="evidence" value="ECO:0007669"/>
    <property type="project" value="UniProtKB-KW"/>
</dbReference>
<evidence type="ECO:0000256" key="11">
    <source>
        <dbReference type="SAM" id="Phobius"/>
    </source>
</evidence>
<feature type="coiled-coil region" evidence="10">
    <location>
        <begin position="456"/>
        <end position="493"/>
    </location>
</feature>
<dbReference type="OrthoDB" id="9760371at2"/>
<evidence type="ECO:0000256" key="4">
    <source>
        <dbReference type="ARBA" id="ARBA00022692"/>
    </source>
</evidence>
<dbReference type="SUPFAM" id="SSF58104">
    <property type="entry name" value="Methyl-accepting chemotaxis protein (MCP) signaling domain"/>
    <property type="match status" value="1"/>
</dbReference>
<evidence type="ECO:0000256" key="10">
    <source>
        <dbReference type="SAM" id="Coils"/>
    </source>
</evidence>
<organism evidence="14 15">
    <name type="scientific">Anaerovibrio lipolyticus DSM 3074</name>
    <dbReference type="NCBI Taxonomy" id="1120997"/>
    <lineage>
        <taxon>Bacteria</taxon>
        <taxon>Bacillati</taxon>
        <taxon>Bacillota</taxon>
        <taxon>Negativicutes</taxon>
        <taxon>Selenomonadales</taxon>
        <taxon>Selenomonadaceae</taxon>
        <taxon>Anaerovibrio</taxon>
    </lineage>
</organism>
<keyword evidence="6 11" id="KW-0472">Membrane</keyword>
<keyword evidence="5 11" id="KW-1133">Transmembrane helix</keyword>
<keyword evidence="3" id="KW-0145">Chemotaxis</keyword>
<evidence type="ECO:0000256" key="8">
    <source>
        <dbReference type="ARBA" id="ARBA00029447"/>
    </source>
</evidence>
<dbReference type="Gene3D" id="1.10.287.950">
    <property type="entry name" value="Methyl-accepting chemotaxis protein"/>
    <property type="match status" value="1"/>
</dbReference>
<dbReference type="Pfam" id="PF02743">
    <property type="entry name" value="dCache_1"/>
    <property type="match status" value="1"/>
</dbReference>
<evidence type="ECO:0000256" key="2">
    <source>
        <dbReference type="ARBA" id="ARBA00022475"/>
    </source>
</evidence>
<dbReference type="InterPro" id="IPR004089">
    <property type="entry name" value="MCPsignal_dom"/>
</dbReference>
<dbReference type="GO" id="GO:0006935">
    <property type="term" value="P:chemotaxis"/>
    <property type="evidence" value="ECO:0007669"/>
    <property type="project" value="UniProtKB-KW"/>
</dbReference>